<feature type="binding site" evidence="7">
    <location>
        <position position="332"/>
    </location>
    <ligand>
        <name>substrate</name>
    </ligand>
</feature>
<dbReference type="PANTHER" id="PTHR34273:SF2">
    <property type="entry name" value="METHYLTHIORIBOSE KINASE"/>
    <property type="match status" value="1"/>
</dbReference>
<accession>A0A090YUD2</accession>
<feature type="binding site" evidence="7">
    <location>
        <position position="38"/>
    </location>
    <ligand>
        <name>ATP</name>
        <dbReference type="ChEBI" id="CHEBI:30616"/>
    </ligand>
</feature>
<dbReference type="GO" id="GO:0019509">
    <property type="term" value="P:L-methionine salvage from methylthioadenosine"/>
    <property type="evidence" value="ECO:0007669"/>
    <property type="project" value="UniProtKB-UniRule"/>
</dbReference>
<comment type="pathway">
    <text evidence="7">Amino-acid biosynthesis; L-methionine biosynthesis via salvage pathway; S-methyl-5-thio-alpha-D-ribose 1-phosphate from S-methyl-5'-thioadenosine (hydrolase route): step 2/2.</text>
</comment>
<dbReference type="RefSeq" id="WP_042979614.1">
    <property type="nucleotide sequence ID" value="NZ_JMQC01000008.1"/>
</dbReference>
<dbReference type="STRING" id="1405.B7492_21415"/>
<dbReference type="PATRIC" id="fig|1405.8.peg.1199"/>
<dbReference type="InterPro" id="IPR009212">
    <property type="entry name" value="Methylthioribose_kinase"/>
</dbReference>
<dbReference type="Proteomes" id="UP000264294">
    <property type="component" value="Unassembled WGS sequence"/>
</dbReference>
<evidence type="ECO:0000256" key="7">
    <source>
        <dbReference type="HAMAP-Rule" id="MF_01683"/>
    </source>
</evidence>
<evidence type="ECO:0000256" key="3">
    <source>
        <dbReference type="ARBA" id="ARBA00022679"/>
    </source>
</evidence>
<comment type="catalytic activity">
    <reaction evidence="7">
        <text>5-(methylsulfanyl)-D-ribose + ATP = 5-(methylsulfanyl)-alpha-D-ribose 1-phosphate + ADP + H(+)</text>
        <dbReference type="Rhea" id="RHEA:22312"/>
        <dbReference type="ChEBI" id="CHEBI:15378"/>
        <dbReference type="ChEBI" id="CHEBI:30616"/>
        <dbReference type="ChEBI" id="CHEBI:58533"/>
        <dbReference type="ChEBI" id="CHEBI:78440"/>
        <dbReference type="ChEBI" id="CHEBI:456216"/>
        <dbReference type="EC" id="2.7.1.100"/>
    </reaction>
</comment>
<dbReference type="GO" id="GO:0005524">
    <property type="term" value="F:ATP binding"/>
    <property type="evidence" value="ECO:0007669"/>
    <property type="project" value="UniProtKB-UniRule"/>
</dbReference>
<evidence type="ECO:0000259" key="8">
    <source>
        <dbReference type="Pfam" id="PF01636"/>
    </source>
</evidence>
<name>A0A090YUD2_9BACI</name>
<gene>
    <name evidence="7 9" type="primary">mtnK</name>
    <name evidence="10" type="ORF">D0U04_01210</name>
    <name evidence="9" type="ORF">DJ93_1023</name>
</gene>
<evidence type="ECO:0000256" key="5">
    <source>
        <dbReference type="ARBA" id="ARBA00022777"/>
    </source>
</evidence>
<evidence type="ECO:0000256" key="6">
    <source>
        <dbReference type="ARBA" id="ARBA00022840"/>
    </source>
</evidence>
<keyword evidence="6 7" id="KW-0067">ATP-binding</keyword>
<dbReference type="InterPro" id="IPR011009">
    <property type="entry name" value="Kinase-like_dom_sf"/>
</dbReference>
<comment type="caution">
    <text evidence="9">The sequence shown here is derived from an EMBL/GenBank/DDBJ whole genome shotgun (WGS) entry which is preliminary data.</text>
</comment>
<feature type="binding site" evidence="7">
    <location>
        <position position="53"/>
    </location>
    <ligand>
        <name>ATP</name>
        <dbReference type="ChEBI" id="CHEBI:30616"/>
    </ligand>
</feature>
<evidence type="ECO:0000313" key="12">
    <source>
        <dbReference type="Proteomes" id="UP000264294"/>
    </source>
</evidence>
<feature type="binding site" evidence="7">
    <location>
        <begin position="107"/>
        <end position="109"/>
    </location>
    <ligand>
        <name>ATP</name>
        <dbReference type="ChEBI" id="CHEBI:30616"/>
    </ligand>
</feature>
<dbReference type="EC" id="2.7.1.100" evidence="7"/>
<feature type="binding site" evidence="7">
    <location>
        <begin position="242"/>
        <end position="244"/>
    </location>
    <ligand>
        <name>ATP</name>
        <dbReference type="ChEBI" id="CHEBI:30616"/>
    </ligand>
</feature>
<keyword evidence="4 7" id="KW-0547">Nucleotide-binding</keyword>
<keyword evidence="7" id="KW-0486">Methionine biosynthesis</keyword>
<keyword evidence="3 7" id="KW-0808">Transferase</keyword>
<dbReference type="PANTHER" id="PTHR34273">
    <property type="entry name" value="METHYLTHIORIBOSE KINASE"/>
    <property type="match status" value="1"/>
</dbReference>
<evidence type="ECO:0000256" key="1">
    <source>
        <dbReference type="ARBA" id="ARBA00010165"/>
    </source>
</evidence>
<dbReference type="Gene3D" id="3.30.200.20">
    <property type="entry name" value="Phosphorylase Kinase, domain 1"/>
    <property type="match status" value="1"/>
</dbReference>
<feature type="domain" description="Aminoglycoside phosphotransferase" evidence="8">
    <location>
        <begin position="31"/>
        <end position="260"/>
    </location>
</feature>
<evidence type="ECO:0000256" key="4">
    <source>
        <dbReference type="ARBA" id="ARBA00022741"/>
    </source>
</evidence>
<dbReference type="Pfam" id="PF01636">
    <property type="entry name" value="APH"/>
    <property type="match status" value="1"/>
</dbReference>
<dbReference type="AlphaFoldDB" id="A0A090YUD2"/>
<dbReference type="InterPro" id="IPR002575">
    <property type="entry name" value="Aminoglycoside_PTrfase"/>
</dbReference>
<keyword evidence="5 7" id="KW-0418">Kinase</keyword>
<comment type="similarity">
    <text evidence="1 7">Belongs to the methylthioribose kinase family.</text>
</comment>
<dbReference type="HAMAP" id="MF_01683">
    <property type="entry name" value="Salvage_MtnK"/>
    <property type="match status" value="1"/>
</dbReference>
<dbReference type="Proteomes" id="UP000029389">
    <property type="component" value="Unassembled WGS sequence"/>
</dbReference>
<dbReference type="SUPFAM" id="SSF56112">
    <property type="entry name" value="Protein kinase-like (PK-like)"/>
    <property type="match status" value="1"/>
</dbReference>
<proteinExistence type="inferred from homology"/>
<reference evidence="9 11" key="1">
    <citation type="submission" date="2014-04" db="EMBL/GenBank/DDBJ databases">
        <authorList>
            <person name="Bishop-Lilly K.A."/>
            <person name="Broomall S.M."/>
            <person name="Chain P.S."/>
            <person name="Chertkov O."/>
            <person name="Coyne S.R."/>
            <person name="Daligault H.E."/>
            <person name="Davenport K.W."/>
            <person name="Erkkila T."/>
            <person name="Frey K.G."/>
            <person name="Gibbons H.S."/>
            <person name="Gu W."/>
            <person name="Jaissle J."/>
            <person name="Johnson S.L."/>
            <person name="Koroleva G.I."/>
            <person name="Ladner J.T."/>
            <person name="Lo C.-C."/>
            <person name="Minogue T.D."/>
            <person name="Munk C."/>
            <person name="Palacios G.F."/>
            <person name="Redden C.L."/>
            <person name="Rosenzweig C.N."/>
            <person name="Scholz M.B."/>
            <person name="Teshima H."/>
            <person name="Xu Y."/>
        </authorList>
    </citation>
    <scope>NUCLEOTIDE SEQUENCE [LARGE SCALE GENOMIC DNA]</scope>
    <source>
        <strain evidence="9 11">BHP</strain>
    </source>
</reference>
<keyword evidence="12" id="KW-1185">Reference proteome</keyword>
<comment type="subunit">
    <text evidence="2 7">Homodimer.</text>
</comment>
<feature type="binding site" evidence="7">
    <location>
        <position position="225"/>
    </location>
    <ligand>
        <name>substrate</name>
    </ligand>
</feature>
<keyword evidence="7" id="KW-0028">Amino-acid biosynthesis</keyword>
<evidence type="ECO:0000256" key="2">
    <source>
        <dbReference type="ARBA" id="ARBA00011738"/>
    </source>
</evidence>
<comment type="function">
    <text evidence="7">Catalyzes the phosphorylation of methylthioribose into methylthioribose-1-phosphate.</text>
</comment>
<dbReference type="PIRSF" id="PIRSF031134">
    <property type="entry name" value="MTRK"/>
    <property type="match status" value="1"/>
</dbReference>
<organism evidence="9 11">
    <name type="scientific">Bacillus clarus</name>
    <dbReference type="NCBI Taxonomy" id="2338372"/>
    <lineage>
        <taxon>Bacteria</taxon>
        <taxon>Bacillati</taxon>
        <taxon>Bacillota</taxon>
        <taxon>Bacilli</taxon>
        <taxon>Bacillales</taxon>
        <taxon>Bacillaceae</taxon>
        <taxon>Bacillus</taxon>
        <taxon>Bacillus cereus group</taxon>
    </lineage>
</organism>
<dbReference type="EMBL" id="QVOD01000001">
    <property type="protein sequence ID" value="RFT68829.1"/>
    <property type="molecule type" value="Genomic_DNA"/>
</dbReference>
<dbReference type="Gene3D" id="3.90.1200.10">
    <property type="match status" value="1"/>
</dbReference>
<sequence length="393" mass="45035">MGYYSLTEETAIQYAKEHGYFEKEANVICHEIGDGNLNYVFKLSDGERAIIIKQALPYAKIVGESWPLSLKRATIESKALQIFAKYVPEYVPEVYNHDEELAVTVIEDLSRLTITRKGLIEGEEYPLLSQHIGRFLAHILFYTSDFGLCSEEKRVLDGTLVNPDLCKITEDLVFTDPFGHYDTNDYEIELQSVVDELWSDKTLKLKVAQYKYKFLTRKEALIHGDLHTGSIFSSPSETKVIDPEFATYGPFGFDLGQFIANLLLNALSREEEKRSVLFFHIEKTWNYFVDTFTQLWIGEGVETYTKEKQWLPIILQNIFNDAVGFAGCEMIRRTIGLAHVADLDEIVDKERRTQVKKQAVYLGRELLKHETKGADIQLFRTLFQHTVSGGVKA</sequence>
<evidence type="ECO:0000313" key="9">
    <source>
        <dbReference type="EMBL" id="KFN01867.1"/>
    </source>
</evidence>
<dbReference type="NCBIfam" id="TIGR01767">
    <property type="entry name" value="MTRK"/>
    <property type="match status" value="1"/>
</dbReference>
<evidence type="ECO:0000313" key="10">
    <source>
        <dbReference type="EMBL" id="RFT68829.1"/>
    </source>
</evidence>
<dbReference type="GO" id="GO:0046522">
    <property type="term" value="F:S-methyl-5-thioribose kinase activity"/>
    <property type="evidence" value="ECO:0007669"/>
    <property type="project" value="UniProtKB-UniRule"/>
</dbReference>
<evidence type="ECO:0000313" key="11">
    <source>
        <dbReference type="Proteomes" id="UP000029389"/>
    </source>
</evidence>
<dbReference type="UniPathway" id="UPA00904">
    <property type="reaction ID" value="UER00872"/>
</dbReference>
<dbReference type="EMBL" id="JMQC01000008">
    <property type="protein sequence ID" value="KFN01867.1"/>
    <property type="molecule type" value="Genomic_DNA"/>
</dbReference>
<protein>
    <recommendedName>
        <fullName evidence="7">Methylthioribose kinase</fullName>
        <shortName evidence="7">MTR kinase</shortName>
        <ecNumber evidence="7">2.7.1.100</ecNumber>
    </recommendedName>
</protein>
<reference evidence="10 12" key="2">
    <citation type="submission" date="2018-08" db="EMBL/GenBank/DDBJ databases">
        <title>Bacillus clarus sp. nov. strain PS00077A.</title>
        <authorList>
            <person name="Mendez Acevedo M."/>
            <person name="Carroll L."/>
            <person name="Mukherjee M."/>
            <person name="Wiedmann M."/>
            <person name="Kovac J."/>
        </authorList>
    </citation>
    <scope>NUCLEOTIDE SEQUENCE [LARGE SCALE GENOMIC DNA]</scope>
    <source>
        <strain evidence="10 12">PS00077A</strain>
    </source>
</reference>